<dbReference type="AlphaFoldDB" id="A0A1H1Q605"/>
<evidence type="ECO:0000259" key="4">
    <source>
        <dbReference type="PROSITE" id="PS50949"/>
    </source>
</evidence>
<dbReference type="STRING" id="546871.SAMN04488543_1236"/>
<name>A0A1H1Q605_9ACTN</name>
<evidence type="ECO:0000256" key="2">
    <source>
        <dbReference type="ARBA" id="ARBA00023125"/>
    </source>
</evidence>
<dbReference type="GO" id="GO:0003677">
    <property type="term" value="F:DNA binding"/>
    <property type="evidence" value="ECO:0007669"/>
    <property type="project" value="UniProtKB-KW"/>
</dbReference>
<dbReference type="PROSITE" id="PS50949">
    <property type="entry name" value="HTH_GNTR"/>
    <property type="match status" value="1"/>
</dbReference>
<keyword evidence="6" id="KW-1185">Reference proteome</keyword>
<dbReference type="InterPro" id="IPR011711">
    <property type="entry name" value="GntR_C"/>
</dbReference>
<keyword evidence="3" id="KW-0804">Transcription</keyword>
<dbReference type="InterPro" id="IPR036388">
    <property type="entry name" value="WH-like_DNA-bd_sf"/>
</dbReference>
<evidence type="ECO:0000313" key="5">
    <source>
        <dbReference type="EMBL" id="SDS18419.1"/>
    </source>
</evidence>
<keyword evidence="1" id="KW-0805">Transcription regulation</keyword>
<dbReference type="InterPro" id="IPR008920">
    <property type="entry name" value="TF_FadR/GntR_C"/>
</dbReference>
<dbReference type="Pfam" id="PF07729">
    <property type="entry name" value="FCD"/>
    <property type="match status" value="1"/>
</dbReference>
<feature type="domain" description="HTH gntR-type" evidence="4">
    <location>
        <begin position="27"/>
        <end position="94"/>
    </location>
</feature>
<dbReference type="Gene3D" id="1.20.120.530">
    <property type="entry name" value="GntR ligand-binding domain-like"/>
    <property type="match status" value="1"/>
</dbReference>
<dbReference type="SMART" id="SM00345">
    <property type="entry name" value="HTH_GNTR"/>
    <property type="match status" value="1"/>
</dbReference>
<dbReference type="PANTHER" id="PTHR43537">
    <property type="entry name" value="TRANSCRIPTIONAL REGULATOR, GNTR FAMILY"/>
    <property type="match status" value="1"/>
</dbReference>
<dbReference type="InterPro" id="IPR000524">
    <property type="entry name" value="Tscrpt_reg_HTH_GntR"/>
</dbReference>
<reference evidence="5 6" key="1">
    <citation type="submission" date="2016-10" db="EMBL/GenBank/DDBJ databases">
        <authorList>
            <person name="de Groot N.N."/>
        </authorList>
    </citation>
    <scope>NUCLEOTIDE SEQUENCE [LARGE SCALE GENOMIC DNA]</scope>
    <source>
        <strain evidence="5 6">DSM 21741</strain>
    </source>
</reference>
<organism evidence="5 6">
    <name type="scientific">Friedmanniella luteola</name>
    <dbReference type="NCBI Taxonomy" id="546871"/>
    <lineage>
        <taxon>Bacteria</taxon>
        <taxon>Bacillati</taxon>
        <taxon>Actinomycetota</taxon>
        <taxon>Actinomycetes</taxon>
        <taxon>Propionibacteriales</taxon>
        <taxon>Nocardioidaceae</taxon>
        <taxon>Friedmanniella</taxon>
    </lineage>
</organism>
<dbReference type="SMART" id="SM00895">
    <property type="entry name" value="FCD"/>
    <property type="match status" value="1"/>
</dbReference>
<dbReference type="SUPFAM" id="SSF46785">
    <property type="entry name" value="Winged helix' DNA-binding domain"/>
    <property type="match status" value="1"/>
</dbReference>
<accession>A0A1H1Q605</accession>
<evidence type="ECO:0000256" key="1">
    <source>
        <dbReference type="ARBA" id="ARBA00023015"/>
    </source>
</evidence>
<sequence>MGSAWFGYIRAMATPLPAPLTVGAAHPPLREVVAAALRRLILDGTLAPGERLVEDRLAELLGVSRNPVREAMRALEAEGFIDVPARRGAFVATLSERQAADLFAVRLALEPLGARLAAQNVTPEPVARMRSLLAQAQASSESRDLDALSDLHSELHSVIFEMTDNAYLTAIAIPMVKRGQWLLRQSSPLRDPEAWSQHHGLIAAIAAGDADLAEAEARHHVLSVRHQLMAPAHQLAPAGRAASV</sequence>
<dbReference type="GO" id="GO:0003700">
    <property type="term" value="F:DNA-binding transcription factor activity"/>
    <property type="evidence" value="ECO:0007669"/>
    <property type="project" value="InterPro"/>
</dbReference>
<evidence type="ECO:0000313" key="6">
    <source>
        <dbReference type="Proteomes" id="UP000199092"/>
    </source>
</evidence>
<dbReference type="Pfam" id="PF00392">
    <property type="entry name" value="GntR"/>
    <property type="match status" value="1"/>
</dbReference>
<dbReference type="EMBL" id="LT629749">
    <property type="protein sequence ID" value="SDS18419.1"/>
    <property type="molecule type" value="Genomic_DNA"/>
</dbReference>
<dbReference type="InterPro" id="IPR036390">
    <property type="entry name" value="WH_DNA-bd_sf"/>
</dbReference>
<proteinExistence type="predicted"/>
<keyword evidence="2 5" id="KW-0238">DNA-binding</keyword>
<dbReference type="Gene3D" id="1.10.10.10">
    <property type="entry name" value="Winged helix-like DNA-binding domain superfamily/Winged helix DNA-binding domain"/>
    <property type="match status" value="1"/>
</dbReference>
<dbReference type="PRINTS" id="PR00035">
    <property type="entry name" value="HTHGNTR"/>
</dbReference>
<dbReference type="PANTHER" id="PTHR43537:SF5">
    <property type="entry name" value="UXU OPERON TRANSCRIPTIONAL REGULATOR"/>
    <property type="match status" value="1"/>
</dbReference>
<evidence type="ECO:0000256" key="3">
    <source>
        <dbReference type="ARBA" id="ARBA00023163"/>
    </source>
</evidence>
<gene>
    <name evidence="5" type="ORF">SAMN04488543_1236</name>
</gene>
<dbReference type="CDD" id="cd07377">
    <property type="entry name" value="WHTH_GntR"/>
    <property type="match status" value="1"/>
</dbReference>
<dbReference type="Proteomes" id="UP000199092">
    <property type="component" value="Chromosome I"/>
</dbReference>
<dbReference type="SUPFAM" id="SSF48008">
    <property type="entry name" value="GntR ligand-binding domain-like"/>
    <property type="match status" value="1"/>
</dbReference>
<protein>
    <submittedName>
        <fullName evidence="5">DNA-binding transcriptional regulator, GntR family</fullName>
    </submittedName>
</protein>